<dbReference type="Pfam" id="PF03101">
    <property type="entry name" value="FAR1"/>
    <property type="match status" value="1"/>
</dbReference>
<protein>
    <recommendedName>
        <fullName evidence="1">FAR1 domain-containing protein</fullName>
    </recommendedName>
</protein>
<proteinExistence type="predicted"/>
<dbReference type="AlphaFoldDB" id="A0A445CGC6"/>
<reference evidence="2 3" key="1">
    <citation type="submission" date="2019-01" db="EMBL/GenBank/DDBJ databases">
        <title>Sequencing of cultivated peanut Arachis hypogaea provides insights into genome evolution and oil improvement.</title>
        <authorList>
            <person name="Chen X."/>
        </authorList>
    </citation>
    <scope>NUCLEOTIDE SEQUENCE [LARGE SCALE GENOMIC DNA]</scope>
    <source>
        <strain evidence="3">cv. Fuhuasheng</strain>
        <tissue evidence="2">Leaves</tissue>
    </source>
</reference>
<organism evidence="2 3">
    <name type="scientific">Arachis hypogaea</name>
    <name type="common">Peanut</name>
    <dbReference type="NCBI Taxonomy" id="3818"/>
    <lineage>
        <taxon>Eukaryota</taxon>
        <taxon>Viridiplantae</taxon>
        <taxon>Streptophyta</taxon>
        <taxon>Embryophyta</taxon>
        <taxon>Tracheophyta</taxon>
        <taxon>Spermatophyta</taxon>
        <taxon>Magnoliopsida</taxon>
        <taxon>eudicotyledons</taxon>
        <taxon>Gunneridae</taxon>
        <taxon>Pentapetalae</taxon>
        <taxon>rosids</taxon>
        <taxon>fabids</taxon>
        <taxon>Fabales</taxon>
        <taxon>Fabaceae</taxon>
        <taxon>Papilionoideae</taxon>
        <taxon>50 kb inversion clade</taxon>
        <taxon>dalbergioids sensu lato</taxon>
        <taxon>Dalbergieae</taxon>
        <taxon>Pterocarpus clade</taxon>
        <taxon>Arachis</taxon>
    </lineage>
</organism>
<name>A0A445CGC6_ARAHY</name>
<evidence type="ECO:0000313" key="2">
    <source>
        <dbReference type="EMBL" id="RYR49960.1"/>
    </source>
</evidence>
<comment type="caution">
    <text evidence="2">The sequence shown here is derived from an EMBL/GenBank/DDBJ whole genome shotgun (WGS) entry which is preliminary data.</text>
</comment>
<dbReference type="InterPro" id="IPR004330">
    <property type="entry name" value="FAR1_DNA_bnd_dom"/>
</dbReference>
<dbReference type="Proteomes" id="UP000289738">
    <property type="component" value="Chromosome A07"/>
</dbReference>
<evidence type="ECO:0000259" key="1">
    <source>
        <dbReference type="Pfam" id="PF03101"/>
    </source>
</evidence>
<feature type="domain" description="FAR1" evidence="1">
    <location>
        <begin position="11"/>
        <end position="96"/>
    </location>
</feature>
<sequence>MLFGALEEARQFYYNYDNKVEFEPHIRNINFDKNGRTPINQSVQCNRDGYRTKKNPAIQRSNIVSFVYYKARIYVKLDKKLGQWRLSKVELAHMYRCDPNLSWMFKKNRKLSMHVKDVIECNDQAEYTLHDNNWLNGMNTHSKLDWVDKVNSSYILSWWSKNVYRKHTHIRSSHDSRCSDESMNIFRGLCVDFYNVAQDFVHDKEEADILRSAFASAKVGLSEHWAKHSESVRTSECPDRLNTLWSPPHVASRGHPSFKRLEADMDWKIKNATKKCRASNKHSKEVAAIEGDKYLNQATKRCITASKHPKDFVPIEEDCFTDNTFSCIPDHFHHATNTQMDSLSSVGFTTLLNSFQNPFIHVRFFPRRTFYLYIKLYSFILC</sequence>
<keyword evidence="3" id="KW-1185">Reference proteome</keyword>
<accession>A0A445CGC6</accession>
<dbReference type="EMBL" id="SDMP01000007">
    <property type="protein sequence ID" value="RYR49960.1"/>
    <property type="molecule type" value="Genomic_DNA"/>
</dbReference>
<dbReference type="PANTHER" id="PTHR46328">
    <property type="entry name" value="FAR-RED IMPAIRED RESPONSIVE (FAR1) FAMILY PROTEIN-RELATED"/>
    <property type="match status" value="1"/>
</dbReference>
<evidence type="ECO:0000313" key="3">
    <source>
        <dbReference type="Proteomes" id="UP000289738"/>
    </source>
</evidence>
<gene>
    <name evidence="2" type="ORF">Ahy_A07g036486</name>
</gene>